<keyword evidence="9" id="KW-1185">Reference proteome</keyword>
<evidence type="ECO:0000256" key="2">
    <source>
        <dbReference type="ARBA" id="ARBA00022833"/>
    </source>
</evidence>
<evidence type="ECO:0000313" key="8">
    <source>
        <dbReference type="Proteomes" id="UP000038040"/>
    </source>
</evidence>
<reference evidence="7 9" key="2">
    <citation type="submission" date="2018-11" db="EMBL/GenBank/DDBJ databases">
        <authorList>
            <consortium name="Pathogen Informatics"/>
        </authorList>
    </citation>
    <scope>NUCLEOTIDE SEQUENCE [LARGE SCALE GENOMIC DNA]</scope>
</reference>
<evidence type="ECO:0000313" key="9">
    <source>
        <dbReference type="Proteomes" id="UP000274756"/>
    </source>
</evidence>
<dbReference type="Proteomes" id="UP000274756">
    <property type="component" value="Unassembled WGS sequence"/>
</dbReference>
<dbReference type="WBParaSite" id="DME_0001004101-mRNA-1">
    <property type="protein sequence ID" value="DME_0001004101-mRNA-1"/>
    <property type="gene ID" value="DME_0001004101"/>
</dbReference>
<name>A0A0N4UPX9_DRAME</name>
<protein>
    <submittedName>
        <fullName evidence="10">DM domain-containing protein</fullName>
    </submittedName>
</protein>
<sequence>MRKLREVNCNKRVYYCQRCLNHNRLEPRKNHKCDCIYANCTCNKCILVEKRRMLNIQLHELEEIADNEINDIEDIDDNYNKIGNKIKGGKFIFL</sequence>
<dbReference type="SUPFAM" id="SSF82927">
    <property type="entry name" value="Cysteine-rich DNA binding domain, (DM domain)"/>
    <property type="match status" value="1"/>
</dbReference>
<dbReference type="PROSITE" id="PS50809">
    <property type="entry name" value="DM_2"/>
    <property type="match status" value="1"/>
</dbReference>
<evidence type="ECO:0000259" key="6">
    <source>
        <dbReference type="PROSITE" id="PS50809"/>
    </source>
</evidence>
<dbReference type="Proteomes" id="UP000038040">
    <property type="component" value="Unplaced"/>
</dbReference>
<reference evidence="10" key="1">
    <citation type="submission" date="2017-02" db="UniProtKB">
        <authorList>
            <consortium name="WormBaseParasite"/>
        </authorList>
    </citation>
    <scope>IDENTIFICATION</scope>
</reference>
<dbReference type="GO" id="GO:0006355">
    <property type="term" value="P:regulation of DNA-templated transcription"/>
    <property type="evidence" value="ECO:0007669"/>
    <property type="project" value="InterPro"/>
</dbReference>
<organism evidence="8 10">
    <name type="scientific">Dracunculus medinensis</name>
    <name type="common">Guinea worm</name>
    <dbReference type="NCBI Taxonomy" id="318479"/>
    <lineage>
        <taxon>Eukaryota</taxon>
        <taxon>Metazoa</taxon>
        <taxon>Ecdysozoa</taxon>
        <taxon>Nematoda</taxon>
        <taxon>Chromadorea</taxon>
        <taxon>Rhabditida</taxon>
        <taxon>Spirurina</taxon>
        <taxon>Dracunculoidea</taxon>
        <taxon>Dracunculidae</taxon>
        <taxon>Dracunculus</taxon>
    </lineage>
</organism>
<dbReference type="GO" id="GO:0046872">
    <property type="term" value="F:metal ion binding"/>
    <property type="evidence" value="ECO:0007669"/>
    <property type="project" value="UniProtKB-KW"/>
</dbReference>
<accession>A0A0N4UPX9</accession>
<keyword evidence="3 5" id="KW-0238">DNA-binding</keyword>
<evidence type="ECO:0000256" key="4">
    <source>
        <dbReference type="ARBA" id="ARBA00023242"/>
    </source>
</evidence>
<feature type="domain" description="DM" evidence="6">
    <location>
        <begin position="16"/>
        <end position="68"/>
    </location>
</feature>
<evidence type="ECO:0000256" key="5">
    <source>
        <dbReference type="PROSITE-ProRule" id="PRU00070"/>
    </source>
</evidence>
<dbReference type="Gene3D" id="4.10.1040.10">
    <property type="entry name" value="DM DNA-binding domain"/>
    <property type="match status" value="1"/>
</dbReference>
<dbReference type="PROSITE" id="PS40000">
    <property type="entry name" value="DM_1"/>
    <property type="match status" value="1"/>
</dbReference>
<gene>
    <name evidence="7" type="ORF">DME_LOCUS3568</name>
</gene>
<feature type="DNA-binding region" description="DM" evidence="5">
    <location>
        <begin position="16"/>
        <end position="68"/>
    </location>
</feature>
<evidence type="ECO:0000256" key="1">
    <source>
        <dbReference type="ARBA" id="ARBA00022723"/>
    </source>
</evidence>
<dbReference type="Pfam" id="PF00751">
    <property type="entry name" value="DM"/>
    <property type="match status" value="1"/>
</dbReference>
<proteinExistence type="predicted"/>
<dbReference type="InterPro" id="IPR001275">
    <property type="entry name" value="DM_DNA-bd"/>
</dbReference>
<keyword evidence="2 5" id="KW-0862">Zinc</keyword>
<keyword evidence="1 5" id="KW-0479">Metal-binding</keyword>
<dbReference type="InterPro" id="IPR036407">
    <property type="entry name" value="DM_DNA-bd_sf"/>
</dbReference>
<keyword evidence="4 5" id="KW-0539">Nucleus</keyword>
<dbReference type="GO" id="GO:0005634">
    <property type="term" value="C:nucleus"/>
    <property type="evidence" value="ECO:0007669"/>
    <property type="project" value="UniProtKB-SubCell"/>
</dbReference>
<dbReference type="STRING" id="318479.A0A0N4UPX9"/>
<dbReference type="SMART" id="SM00301">
    <property type="entry name" value="DM"/>
    <property type="match status" value="1"/>
</dbReference>
<dbReference type="GO" id="GO:0043565">
    <property type="term" value="F:sequence-specific DNA binding"/>
    <property type="evidence" value="ECO:0007669"/>
    <property type="project" value="InterPro"/>
</dbReference>
<dbReference type="EMBL" id="UYYG01000151">
    <property type="protein sequence ID" value="VDN53595.1"/>
    <property type="molecule type" value="Genomic_DNA"/>
</dbReference>
<dbReference type="AlphaFoldDB" id="A0A0N4UPX9"/>
<evidence type="ECO:0000313" key="10">
    <source>
        <dbReference type="WBParaSite" id="DME_0001004101-mRNA-1"/>
    </source>
</evidence>
<dbReference type="OrthoDB" id="5849055at2759"/>
<evidence type="ECO:0000313" key="7">
    <source>
        <dbReference type="EMBL" id="VDN53595.1"/>
    </source>
</evidence>
<comment type="subcellular location">
    <subcellularLocation>
        <location evidence="5">Nucleus</location>
    </subcellularLocation>
</comment>
<evidence type="ECO:0000256" key="3">
    <source>
        <dbReference type="ARBA" id="ARBA00023125"/>
    </source>
</evidence>